<dbReference type="GeneID" id="28969785"/>
<keyword evidence="3 10" id="KW-0999">Mitochondrion inner membrane</keyword>
<dbReference type="PANTHER" id="PTHR31961:SF3">
    <property type="entry name" value="SENSITIVE TO HIGH EXPRESSION PROTEIN 9, MITOCHONDRIAL"/>
    <property type="match status" value="1"/>
</dbReference>
<sequence>MACRHALAAIPTAIAGPSRLPRIIHSSFPKTPLAPARRFAPTCSRRHLEFTRRWTSSSTSGSAQEDEPKQAKGQAERKSPVEGISEGGLPIPVNVATSTTSFSGTGSTAEDNKSLRGTSDSIVESPRQSFAGGDSTALPNYPALPSTSTSSSSQNLANPTKPLASSTFTIAPSGETSTNASFRLPNNVSIPPEVRERLSEWSNNVLQHSKRVAKDAEKRLVELGLKVNQMTGYQEVERLKALVFQKEDNLQKLRESARSAKSAFDEAVSSRSDAQRDVNSLLERKHSWSDSDVLKFTQLVRQDHSSSHLVGSTSVELKEAELKVDKAFNELMQTILQRYHEEQVWSDKIRSVSTWANLMGLALNAVIFLGAIIIVEPWKRKRLVSKLEERISEMMSNVDESLKSLESNLKGTASTTTATVGDLGMINGAKESITAELASTMDDLAKDRGSGDLEDPSIPIDLPEKAKSEEADGRGTIPVILNPMIRTNIEGLPPYLDAMTRPSQERDLAIAGMAGAVVMGILMTAGKWVFS</sequence>
<reference evidence="13" key="3">
    <citation type="submission" date="2024-02" db="EMBL/GenBank/DDBJ databases">
        <title>Comparative genomics of Cryptococcus and Kwoniella reveals pathogenesis evolution and contrasting modes of karyotype evolution via chromosome fusion or intercentromeric recombination.</title>
        <authorList>
            <person name="Coelho M.A."/>
            <person name="David-Palma M."/>
            <person name="Shea T."/>
            <person name="Bowers K."/>
            <person name="McGinley-Smith S."/>
            <person name="Mohammad A.W."/>
            <person name="Gnirke A."/>
            <person name="Yurkov A.M."/>
            <person name="Nowrousian M."/>
            <person name="Sun S."/>
            <person name="Cuomo C.A."/>
            <person name="Heitman J."/>
        </authorList>
    </citation>
    <scope>NUCLEOTIDE SEQUENCE</scope>
    <source>
        <strain evidence="13">CBS 10117</strain>
    </source>
</reference>
<feature type="compositionally biased region" description="Basic and acidic residues" evidence="11">
    <location>
        <begin position="462"/>
        <end position="473"/>
    </location>
</feature>
<keyword evidence="5 10" id="KW-1133">Transmembrane helix</keyword>
<accession>A0A1A6A165</accession>
<evidence type="ECO:0000256" key="7">
    <source>
        <dbReference type="ARBA" id="ARBA00023128"/>
    </source>
</evidence>
<dbReference type="Pfam" id="PF05546">
    <property type="entry name" value="She9_MDM33"/>
    <property type="match status" value="1"/>
</dbReference>
<evidence type="ECO:0000256" key="6">
    <source>
        <dbReference type="ARBA" id="ARBA00023054"/>
    </source>
</evidence>
<evidence type="ECO:0000256" key="8">
    <source>
        <dbReference type="ARBA" id="ARBA00023136"/>
    </source>
</evidence>
<dbReference type="EMBL" id="CP144536">
    <property type="protein sequence ID" value="WWC63463.1"/>
    <property type="molecule type" value="Genomic_DNA"/>
</dbReference>
<keyword evidence="14" id="KW-1185">Reference proteome</keyword>
<feature type="compositionally biased region" description="Low complexity" evidence="11">
    <location>
        <begin position="97"/>
        <end position="108"/>
    </location>
</feature>
<keyword evidence="7 10" id="KW-0496">Mitochondrion</keyword>
<keyword evidence="2 10" id="KW-0812">Transmembrane</keyword>
<evidence type="ECO:0000256" key="11">
    <source>
        <dbReference type="SAM" id="MobiDB-lite"/>
    </source>
</evidence>
<feature type="transmembrane region" description="Helical" evidence="10">
    <location>
        <begin position="355"/>
        <end position="375"/>
    </location>
</feature>
<dbReference type="VEuPathDB" id="FungiDB:I303_06086"/>
<comment type="subcellular location">
    <subcellularLocation>
        <location evidence="10">Mitochondrion inner membrane</location>
        <topology evidence="10">Multi-pass membrane protein</topology>
    </subcellularLocation>
</comment>
<dbReference type="InterPro" id="IPR008839">
    <property type="entry name" value="MDM33_fungi"/>
</dbReference>
<dbReference type="OrthoDB" id="5595506at2759"/>
<dbReference type="GO" id="GO:0005743">
    <property type="term" value="C:mitochondrial inner membrane"/>
    <property type="evidence" value="ECO:0007669"/>
    <property type="project" value="UniProtKB-SubCell"/>
</dbReference>
<dbReference type="PANTHER" id="PTHR31961">
    <property type="entry name" value="SENSITIVE TO HIGH EXPRESSION PROTEIN 9, MITOCHONDRIAL"/>
    <property type="match status" value="1"/>
</dbReference>
<comment type="similarity">
    <text evidence="1 10">Belongs to the SHE9 family.</text>
</comment>
<reference evidence="13" key="2">
    <citation type="submission" date="2013-07" db="EMBL/GenBank/DDBJ databases">
        <authorList>
            <consortium name="The Broad Institute Genome Sequencing Platform"/>
            <person name="Cuomo C."/>
            <person name="Litvintseva A."/>
            <person name="Chen Y."/>
            <person name="Heitman J."/>
            <person name="Sun S."/>
            <person name="Springer D."/>
            <person name="Dromer F."/>
            <person name="Young S.K."/>
            <person name="Zeng Q."/>
            <person name="Gargeya S."/>
            <person name="Fitzgerald M."/>
            <person name="Abouelleil A."/>
            <person name="Alvarado L."/>
            <person name="Berlin A.M."/>
            <person name="Chapman S.B."/>
            <person name="Dewar J."/>
            <person name="Goldberg J."/>
            <person name="Griggs A."/>
            <person name="Gujja S."/>
            <person name="Hansen M."/>
            <person name="Howarth C."/>
            <person name="Imamovic A."/>
            <person name="Larimer J."/>
            <person name="McCowan C."/>
            <person name="Murphy C."/>
            <person name="Pearson M."/>
            <person name="Priest M."/>
            <person name="Roberts A."/>
            <person name="Saif S."/>
            <person name="Shea T."/>
            <person name="Sykes S."/>
            <person name="Wortman J."/>
            <person name="Nusbaum C."/>
            <person name="Birren B."/>
        </authorList>
    </citation>
    <scope>NUCLEOTIDE SEQUENCE</scope>
    <source>
        <strain evidence="13">CBS 10117</strain>
    </source>
</reference>
<evidence type="ECO:0000256" key="3">
    <source>
        <dbReference type="ARBA" id="ARBA00022792"/>
    </source>
</evidence>
<organism evidence="12">
    <name type="scientific">Kwoniella dejecticola CBS 10117</name>
    <dbReference type="NCBI Taxonomy" id="1296121"/>
    <lineage>
        <taxon>Eukaryota</taxon>
        <taxon>Fungi</taxon>
        <taxon>Dikarya</taxon>
        <taxon>Basidiomycota</taxon>
        <taxon>Agaricomycotina</taxon>
        <taxon>Tremellomycetes</taxon>
        <taxon>Tremellales</taxon>
        <taxon>Cryptococcaceae</taxon>
        <taxon>Kwoniella</taxon>
    </lineage>
</organism>
<feature type="region of interest" description="Disordered" evidence="11">
    <location>
        <begin position="446"/>
        <end position="473"/>
    </location>
</feature>
<keyword evidence="6" id="KW-0175">Coiled coil</keyword>
<dbReference type="RefSeq" id="XP_018261645.1">
    <property type="nucleotide sequence ID" value="XM_018409372.1"/>
</dbReference>
<dbReference type="KEGG" id="kdj:28969785"/>
<evidence type="ECO:0000256" key="10">
    <source>
        <dbReference type="RuleBase" id="RU364128"/>
    </source>
</evidence>
<evidence type="ECO:0000256" key="1">
    <source>
        <dbReference type="ARBA" id="ARBA00007472"/>
    </source>
</evidence>
<reference evidence="12" key="1">
    <citation type="submission" date="2013-07" db="EMBL/GenBank/DDBJ databases">
        <title>The Genome Sequence of Cryptococcus dejecticola CBS10117.</title>
        <authorList>
            <consortium name="The Broad Institute Genome Sequencing Platform"/>
            <person name="Cuomo C."/>
            <person name="Litvintseva A."/>
            <person name="Chen Y."/>
            <person name="Heitman J."/>
            <person name="Sun S."/>
            <person name="Springer D."/>
            <person name="Dromer F."/>
            <person name="Young S.K."/>
            <person name="Zeng Q."/>
            <person name="Gargeya S."/>
            <person name="Fitzgerald M."/>
            <person name="Abouelleil A."/>
            <person name="Alvarado L."/>
            <person name="Berlin A.M."/>
            <person name="Chapman S.B."/>
            <person name="Dewar J."/>
            <person name="Goldberg J."/>
            <person name="Griggs A."/>
            <person name="Gujja S."/>
            <person name="Hansen M."/>
            <person name="Howarth C."/>
            <person name="Imamovic A."/>
            <person name="Larimer J."/>
            <person name="McCowan C."/>
            <person name="Murphy C."/>
            <person name="Pearson M."/>
            <person name="Priest M."/>
            <person name="Roberts A."/>
            <person name="Saif S."/>
            <person name="Shea T."/>
            <person name="Sykes S."/>
            <person name="Wortman J."/>
            <person name="Nusbaum C."/>
            <person name="Birren B."/>
        </authorList>
    </citation>
    <scope>NUCLEOTIDE SEQUENCE [LARGE SCALE GENOMIC DNA]</scope>
    <source>
        <strain evidence="12">CBS 10117</strain>
    </source>
</reference>
<dbReference type="GO" id="GO:0007007">
    <property type="term" value="P:inner mitochondrial membrane organization"/>
    <property type="evidence" value="ECO:0007669"/>
    <property type="project" value="TreeGrafter"/>
</dbReference>
<evidence type="ECO:0000256" key="2">
    <source>
        <dbReference type="ARBA" id="ARBA00022692"/>
    </source>
</evidence>
<feature type="compositionally biased region" description="Basic and acidic residues" evidence="11">
    <location>
        <begin position="66"/>
        <end position="80"/>
    </location>
</feature>
<evidence type="ECO:0000313" key="13">
    <source>
        <dbReference type="EMBL" id="WWC63463.1"/>
    </source>
</evidence>
<keyword evidence="4 10" id="KW-0809">Transit peptide</keyword>
<dbReference type="Proteomes" id="UP000078595">
    <property type="component" value="Chromosome 7"/>
</dbReference>
<protein>
    <recommendedName>
        <fullName evidence="10">Sensitive to high expression protein 9, mitochondrial</fullName>
    </recommendedName>
</protein>
<evidence type="ECO:0000313" key="12">
    <source>
        <dbReference type="EMBL" id="OBR83803.1"/>
    </source>
</evidence>
<dbReference type="AlphaFoldDB" id="A0A1A6A165"/>
<feature type="compositionally biased region" description="Polar residues" evidence="11">
    <location>
        <begin position="154"/>
        <end position="184"/>
    </location>
</feature>
<dbReference type="EMBL" id="KI894033">
    <property type="protein sequence ID" value="OBR83803.1"/>
    <property type="molecule type" value="Genomic_DNA"/>
</dbReference>
<evidence type="ECO:0000256" key="9">
    <source>
        <dbReference type="ARBA" id="ARBA00024807"/>
    </source>
</evidence>
<evidence type="ECO:0000313" key="14">
    <source>
        <dbReference type="Proteomes" id="UP000078595"/>
    </source>
</evidence>
<evidence type="ECO:0000256" key="5">
    <source>
        <dbReference type="ARBA" id="ARBA00022989"/>
    </source>
</evidence>
<comment type="function">
    <text evidence="9">Required for the maintenance of the structure of the mitochondrial inner membrane. Involved in mitochondrial morphology. Causes growth arrest when highly overexpressed.</text>
</comment>
<proteinExistence type="inferred from homology"/>
<feature type="transmembrane region" description="Helical" evidence="10">
    <location>
        <begin position="508"/>
        <end position="530"/>
    </location>
</feature>
<keyword evidence="8 10" id="KW-0472">Membrane</keyword>
<feature type="region of interest" description="Disordered" evidence="11">
    <location>
        <begin position="51"/>
        <end position="184"/>
    </location>
</feature>
<name>A0A1A6A165_9TREE</name>
<gene>
    <name evidence="12" type="ORF">I303_06086</name>
    <name evidence="13" type="ORF">I303_106066</name>
</gene>
<evidence type="ECO:0000256" key="4">
    <source>
        <dbReference type="ARBA" id="ARBA00022946"/>
    </source>
</evidence>
<comment type="subunit">
    <text evidence="10">Homooligomer.</text>
</comment>
<feature type="compositionally biased region" description="Polar residues" evidence="11">
    <location>
        <begin position="115"/>
        <end position="128"/>
    </location>
</feature>